<evidence type="ECO:0000313" key="12">
    <source>
        <dbReference type="EMBL" id="RKQ96930.1"/>
    </source>
</evidence>
<dbReference type="RefSeq" id="WP_121173703.1">
    <property type="nucleotide sequence ID" value="NZ_RBIN01000008.1"/>
</dbReference>
<dbReference type="NCBIfam" id="TIGR00552">
    <property type="entry name" value="nadE"/>
    <property type="match status" value="1"/>
</dbReference>
<comment type="function">
    <text evidence="8">Catalyzes the ATP-dependent amidation of deamido-NAD to form NAD. Uses ammonia as a nitrogen source.</text>
</comment>
<name>A0A420WU16_9GAMM</name>
<keyword evidence="13" id="KW-1185">Reference proteome</keyword>
<dbReference type="NCBIfam" id="NF001979">
    <property type="entry name" value="PRK00768.1"/>
    <property type="match status" value="1"/>
</dbReference>
<keyword evidence="7 8" id="KW-0520">NAD</keyword>
<dbReference type="InterPro" id="IPR022926">
    <property type="entry name" value="NH(3)-dep_NAD(+)_synth"/>
</dbReference>
<dbReference type="EC" id="6.3.1.5" evidence="8 10"/>
<keyword evidence="5 8" id="KW-0067">ATP-binding</keyword>
<comment type="pathway">
    <text evidence="8">Cofactor biosynthesis; NAD(+) biosynthesis; NAD(+) from deamido-NAD(+) (ammonia route): step 1/1.</text>
</comment>
<comment type="caution">
    <text evidence="12">The sequence shown here is derived from an EMBL/GenBank/DDBJ whole genome shotgun (WGS) entry which is preliminary data.</text>
</comment>
<feature type="domain" description="NAD/GMP synthase" evidence="11">
    <location>
        <begin position="28"/>
        <end position="272"/>
    </location>
</feature>
<dbReference type="GO" id="GO:0004359">
    <property type="term" value="F:glutaminase activity"/>
    <property type="evidence" value="ECO:0007669"/>
    <property type="project" value="InterPro"/>
</dbReference>
<dbReference type="GO" id="GO:0046872">
    <property type="term" value="F:metal ion binding"/>
    <property type="evidence" value="ECO:0007669"/>
    <property type="project" value="UniProtKB-KW"/>
</dbReference>
<keyword evidence="3 8" id="KW-0479">Metal-binding</keyword>
<feature type="binding site" evidence="8">
    <location>
        <position position="196"/>
    </location>
    <ligand>
        <name>ATP</name>
        <dbReference type="ChEBI" id="CHEBI:30616"/>
    </ligand>
</feature>
<evidence type="ECO:0000256" key="5">
    <source>
        <dbReference type="ARBA" id="ARBA00022840"/>
    </source>
</evidence>
<feature type="binding site" evidence="8">
    <location>
        <position position="167"/>
    </location>
    <ligand>
        <name>ATP</name>
        <dbReference type="ChEBI" id="CHEBI:30616"/>
    </ligand>
</feature>
<accession>A0A420WU16</accession>
<feature type="binding site" description="in other chain" evidence="8">
    <location>
        <begin position="267"/>
        <end position="268"/>
    </location>
    <ligand>
        <name>deamido-NAD(+)</name>
        <dbReference type="ChEBI" id="CHEBI:58437"/>
        <note>ligand shared between two neighboring subunits</note>
    </ligand>
</feature>
<dbReference type="GO" id="GO:0003952">
    <property type="term" value="F:NAD+ synthase (glutamine-hydrolyzing) activity"/>
    <property type="evidence" value="ECO:0007669"/>
    <property type="project" value="InterPro"/>
</dbReference>
<proteinExistence type="inferred from homology"/>
<dbReference type="GO" id="GO:0005737">
    <property type="term" value="C:cytoplasm"/>
    <property type="evidence" value="ECO:0007669"/>
    <property type="project" value="InterPro"/>
</dbReference>
<comment type="catalytic activity">
    <reaction evidence="8 10">
        <text>deamido-NAD(+) + NH4(+) + ATP = AMP + diphosphate + NAD(+) + H(+)</text>
        <dbReference type="Rhea" id="RHEA:21188"/>
        <dbReference type="ChEBI" id="CHEBI:15378"/>
        <dbReference type="ChEBI" id="CHEBI:28938"/>
        <dbReference type="ChEBI" id="CHEBI:30616"/>
        <dbReference type="ChEBI" id="CHEBI:33019"/>
        <dbReference type="ChEBI" id="CHEBI:57540"/>
        <dbReference type="ChEBI" id="CHEBI:58437"/>
        <dbReference type="ChEBI" id="CHEBI:456215"/>
        <dbReference type="EC" id="6.3.1.5"/>
    </reaction>
</comment>
<dbReference type="EMBL" id="RBIN01000008">
    <property type="protein sequence ID" value="RKQ96930.1"/>
    <property type="molecule type" value="Genomic_DNA"/>
</dbReference>
<evidence type="ECO:0000313" key="13">
    <source>
        <dbReference type="Proteomes" id="UP000281975"/>
    </source>
</evidence>
<reference evidence="12 13" key="1">
    <citation type="submission" date="2018-10" db="EMBL/GenBank/DDBJ databases">
        <title>Genomic Encyclopedia of Type Strains, Phase IV (KMG-IV): sequencing the most valuable type-strain genomes for metagenomic binning, comparative biology and taxonomic classification.</title>
        <authorList>
            <person name="Goeker M."/>
        </authorList>
    </citation>
    <scope>NUCLEOTIDE SEQUENCE [LARGE SCALE GENOMIC DNA]</scope>
    <source>
        <strain evidence="12 13">DSM 23229</strain>
    </source>
</reference>
<evidence type="ECO:0000256" key="4">
    <source>
        <dbReference type="ARBA" id="ARBA00022741"/>
    </source>
</evidence>
<dbReference type="InterPro" id="IPR003694">
    <property type="entry name" value="NAD_synthase"/>
</dbReference>
<gene>
    <name evidence="8" type="primary">nadE</name>
    <name evidence="12" type="ORF">C7446_2791</name>
</gene>
<evidence type="ECO:0000256" key="9">
    <source>
        <dbReference type="RuleBase" id="RU003811"/>
    </source>
</evidence>
<dbReference type="InterPro" id="IPR022310">
    <property type="entry name" value="NAD/GMP_synthase"/>
</dbReference>
<feature type="binding site" description="in other chain" evidence="8">
    <location>
        <position position="180"/>
    </location>
    <ligand>
        <name>deamido-NAD(+)</name>
        <dbReference type="ChEBI" id="CHEBI:58437"/>
        <note>ligand shared between two neighboring subunits</note>
    </ligand>
</feature>
<evidence type="ECO:0000256" key="2">
    <source>
        <dbReference type="ARBA" id="ARBA00022598"/>
    </source>
</evidence>
<dbReference type="AlphaFoldDB" id="A0A420WU16"/>
<keyword evidence="6 8" id="KW-0460">Magnesium</keyword>
<feature type="binding site" evidence="8">
    <location>
        <position position="56"/>
    </location>
    <ligand>
        <name>Mg(2+)</name>
        <dbReference type="ChEBI" id="CHEBI:18420"/>
    </ligand>
</feature>
<dbReference type="InterPro" id="IPR014729">
    <property type="entry name" value="Rossmann-like_a/b/a_fold"/>
</dbReference>
<sequence>MSTATTSQQSQIIEALGVEGSFEAEQAIEQRIEFLCHQLRDNGLSALVLGISGGLDSSTAGRLCQLAVERLREQSYPATFYALRLPYGEQADESDARHALQFIRPDRELGINVKPASDAQLDTLKQGGLEFRDAYHEDFVLGNIKARQRMIAQYAVAGTHDGLVVGTDHPAEAVMGFFTKFGDGACDITPLGGLNKRRIRAVADALGADESISGKTPTADLESLTPQRSDEDAFGISYDDIDDYLEGRSVSEHVERTIVEAYRKTAHKRELPRAPE</sequence>
<evidence type="ECO:0000256" key="8">
    <source>
        <dbReference type="HAMAP-Rule" id="MF_00193"/>
    </source>
</evidence>
<dbReference type="Proteomes" id="UP000281975">
    <property type="component" value="Unassembled WGS sequence"/>
</dbReference>
<protein>
    <recommendedName>
        <fullName evidence="8 10">NH(3)-dependent NAD(+) synthetase</fullName>
        <ecNumber evidence="8 10">6.3.1.5</ecNumber>
    </recommendedName>
</protein>
<feature type="binding site" evidence="8">
    <location>
        <begin position="50"/>
        <end position="57"/>
    </location>
    <ligand>
        <name>ATP</name>
        <dbReference type="ChEBI" id="CHEBI:30616"/>
    </ligand>
</feature>
<dbReference type="GO" id="GO:0009435">
    <property type="term" value="P:NAD+ biosynthetic process"/>
    <property type="evidence" value="ECO:0007669"/>
    <property type="project" value="UniProtKB-UniRule"/>
</dbReference>
<dbReference type="OrthoDB" id="3266517at2"/>
<dbReference type="PANTHER" id="PTHR23090:SF7">
    <property type="entry name" value="NH(3)-DEPENDENT NAD(+) SYNTHETASE"/>
    <property type="match status" value="1"/>
</dbReference>
<feature type="binding site" evidence="8">
    <location>
        <position position="172"/>
    </location>
    <ligand>
        <name>Mg(2+)</name>
        <dbReference type="ChEBI" id="CHEBI:18420"/>
    </ligand>
</feature>
<dbReference type="SUPFAM" id="SSF52402">
    <property type="entry name" value="Adenine nucleotide alpha hydrolases-like"/>
    <property type="match status" value="1"/>
</dbReference>
<evidence type="ECO:0000256" key="7">
    <source>
        <dbReference type="ARBA" id="ARBA00023027"/>
    </source>
</evidence>
<dbReference type="CDD" id="cd00553">
    <property type="entry name" value="NAD_synthase"/>
    <property type="match status" value="1"/>
</dbReference>
<dbReference type="GO" id="GO:0008795">
    <property type="term" value="F:NAD+ synthase activity"/>
    <property type="evidence" value="ECO:0007669"/>
    <property type="project" value="UniProtKB-UniRule"/>
</dbReference>
<organism evidence="12 13">
    <name type="scientific">Kushneria sinocarnis</name>
    <dbReference type="NCBI Taxonomy" id="595502"/>
    <lineage>
        <taxon>Bacteria</taxon>
        <taxon>Pseudomonadati</taxon>
        <taxon>Pseudomonadota</taxon>
        <taxon>Gammaproteobacteria</taxon>
        <taxon>Oceanospirillales</taxon>
        <taxon>Halomonadaceae</taxon>
        <taxon>Kushneria</taxon>
    </lineage>
</organism>
<dbReference type="Gene3D" id="3.40.50.620">
    <property type="entry name" value="HUPs"/>
    <property type="match status" value="1"/>
</dbReference>
<evidence type="ECO:0000256" key="6">
    <source>
        <dbReference type="ARBA" id="ARBA00022842"/>
    </source>
</evidence>
<evidence type="ECO:0000259" key="11">
    <source>
        <dbReference type="Pfam" id="PF02540"/>
    </source>
</evidence>
<comment type="similarity">
    <text evidence="1 8 9">Belongs to the NAD synthetase family.</text>
</comment>
<dbReference type="UniPathway" id="UPA00253">
    <property type="reaction ID" value="UER00333"/>
</dbReference>
<evidence type="ECO:0000256" key="1">
    <source>
        <dbReference type="ARBA" id="ARBA00005859"/>
    </source>
</evidence>
<evidence type="ECO:0000256" key="3">
    <source>
        <dbReference type="ARBA" id="ARBA00022723"/>
    </source>
</evidence>
<dbReference type="Pfam" id="PF02540">
    <property type="entry name" value="NAD_synthase"/>
    <property type="match status" value="1"/>
</dbReference>
<comment type="subunit">
    <text evidence="8">Homodimer.</text>
</comment>
<keyword evidence="4 8" id="KW-0547">Nucleotide-binding</keyword>
<feature type="binding site" description="in other chain" evidence="8">
    <location>
        <position position="147"/>
    </location>
    <ligand>
        <name>deamido-NAD(+)</name>
        <dbReference type="ChEBI" id="CHEBI:58437"/>
        <note>ligand shared between two neighboring subunits</note>
    </ligand>
</feature>
<feature type="binding site" evidence="8">
    <location>
        <position position="218"/>
    </location>
    <ligand>
        <name>ATP</name>
        <dbReference type="ChEBI" id="CHEBI:30616"/>
    </ligand>
</feature>
<keyword evidence="2 8" id="KW-0436">Ligase</keyword>
<dbReference type="HAMAP" id="MF_00193">
    <property type="entry name" value="NadE_ammonia_dep"/>
    <property type="match status" value="1"/>
</dbReference>
<dbReference type="PANTHER" id="PTHR23090">
    <property type="entry name" value="NH 3 /GLUTAMINE-DEPENDENT NAD + SYNTHETASE"/>
    <property type="match status" value="1"/>
</dbReference>
<dbReference type="GO" id="GO:0005524">
    <property type="term" value="F:ATP binding"/>
    <property type="evidence" value="ECO:0007669"/>
    <property type="project" value="UniProtKB-UniRule"/>
</dbReference>
<evidence type="ECO:0000256" key="10">
    <source>
        <dbReference type="RuleBase" id="RU003812"/>
    </source>
</evidence>
<feature type="binding site" evidence="8">
    <location>
        <position position="187"/>
    </location>
    <ligand>
        <name>deamido-NAD(+)</name>
        <dbReference type="ChEBI" id="CHEBI:58437"/>
        <note>ligand shared between two neighboring subunits</note>
    </ligand>
</feature>